<comment type="caution">
    <text evidence="1">The sequence shown here is derived from an EMBL/GenBank/DDBJ whole genome shotgun (WGS) entry which is preliminary data.</text>
</comment>
<keyword evidence="2" id="KW-1185">Reference proteome</keyword>
<proteinExistence type="predicted"/>
<protein>
    <submittedName>
        <fullName evidence="1">Uncharacterized protein</fullName>
    </submittedName>
</protein>
<dbReference type="EMBL" id="BPLQ01011800">
    <property type="protein sequence ID" value="GIY60474.1"/>
    <property type="molecule type" value="Genomic_DNA"/>
</dbReference>
<evidence type="ECO:0000313" key="2">
    <source>
        <dbReference type="Proteomes" id="UP001054837"/>
    </source>
</evidence>
<accession>A0AAV4URS3</accession>
<dbReference type="Proteomes" id="UP001054837">
    <property type="component" value="Unassembled WGS sequence"/>
</dbReference>
<name>A0AAV4URS3_9ARAC</name>
<gene>
    <name evidence="1" type="ORF">CDAR_620901</name>
</gene>
<evidence type="ECO:0000313" key="1">
    <source>
        <dbReference type="EMBL" id="GIY60474.1"/>
    </source>
</evidence>
<reference evidence="1 2" key="1">
    <citation type="submission" date="2021-06" db="EMBL/GenBank/DDBJ databases">
        <title>Caerostris darwini draft genome.</title>
        <authorList>
            <person name="Kono N."/>
            <person name="Arakawa K."/>
        </authorList>
    </citation>
    <scope>NUCLEOTIDE SEQUENCE [LARGE SCALE GENOMIC DNA]</scope>
</reference>
<sequence>MEVSQECKTYAVDIDVYKSTKAKHAWLSDSISIFPSPTQLLAPFNNYCVSEAETKGLAVAHTKFGSRIAIFSAKKHSLPWFLKTPFPAGNYSDLK</sequence>
<dbReference type="AlphaFoldDB" id="A0AAV4URS3"/>
<organism evidence="1 2">
    <name type="scientific">Caerostris darwini</name>
    <dbReference type="NCBI Taxonomy" id="1538125"/>
    <lineage>
        <taxon>Eukaryota</taxon>
        <taxon>Metazoa</taxon>
        <taxon>Ecdysozoa</taxon>
        <taxon>Arthropoda</taxon>
        <taxon>Chelicerata</taxon>
        <taxon>Arachnida</taxon>
        <taxon>Araneae</taxon>
        <taxon>Araneomorphae</taxon>
        <taxon>Entelegynae</taxon>
        <taxon>Araneoidea</taxon>
        <taxon>Araneidae</taxon>
        <taxon>Caerostris</taxon>
    </lineage>
</organism>